<comment type="caution">
    <text evidence="1">The sequence shown here is derived from an EMBL/GenBank/DDBJ whole genome shotgun (WGS) entry which is preliminary data.</text>
</comment>
<evidence type="ECO:0000313" key="2">
    <source>
        <dbReference type="Proteomes" id="UP001152622"/>
    </source>
</evidence>
<sequence>MSTVSRRTDWACRKTNPSVTIECHHKRLIIDEPRPGNPCHLPAAGRSKTAPRSAVPAVIRAAYVQTVPRSPGVRRETYLFTAIMFKPNVKLTERGSIPPLLFLNLRPTIGPVDGKVTYAVVSLKREKALFLLLHRFRMAKCMLRLSVERLLIMWVRQLALA</sequence>
<dbReference type="Proteomes" id="UP001152622">
    <property type="component" value="Chromosome 6"/>
</dbReference>
<dbReference type="AlphaFoldDB" id="A0A9Q1FFN0"/>
<protein>
    <submittedName>
        <fullName evidence="1">Uncharacterized protein</fullName>
    </submittedName>
</protein>
<evidence type="ECO:0000313" key="1">
    <source>
        <dbReference type="EMBL" id="KAJ8357394.1"/>
    </source>
</evidence>
<accession>A0A9Q1FFN0</accession>
<reference evidence="1" key="1">
    <citation type="journal article" date="2023" name="Science">
        <title>Genome structures resolve the early diversification of teleost fishes.</title>
        <authorList>
            <person name="Parey E."/>
            <person name="Louis A."/>
            <person name="Montfort J."/>
            <person name="Bouchez O."/>
            <person name="Roques C."/>
            <person name="Iampietro C."/>
            <person name="Lluch J."/>
            <person name="Castinel A."/>
            <person name="Donnadieu C."/>
            <person name="Desvignes T."/>
            <person name="Floi Bucao C."/>
            <person name="Jouanno E."/>
            <person name="Wen M."/>
            <person name="Mejri S."/>
            <person name="Dirks R."/>
            <person name="Jansen H."/>
            <person name="Henkel C."/>
            <person name="Chen W.J."/>
            <person name="Zahm M."/>
            <person name="Cabau C."/>
            <person name="Klopp C."/>
            <person name="Thompson A.W."/>
            <person name="Robinson-Rechavi M."/>
            <person name="Braasch I."/>
            <person name="Lecointre G."/>
            <person name="Bobe J."/>
            <person name="Postlethwait J.H."/>
            <person name="Berthelot C."/>
            <person name="Roest Crollius H."/>
            <person name="Guiguen Y."/>
        </authorList>
    </citation>
    <scope>NUCLEOTIDE SEQUENCE</scope>
    <source>
        <strain evidence="1">WJC10195</strain>
    </source>
</reference>
<name>A0A9Q1FFN0_SYNKA</name>
<dbReference type="EMBL" id="JAINUF010000006">
    <property type="protein sequence ID" value="KAJ8357394.1"/>
    <property type="molecule type" value="Genomic_DNA"/>
</dbReference>
<proteinExistence type="predicted"/>
<keyword evidence="2" id="KW-1185">Reference proteome</keyword>
<organism evidence="1 2">
    <name type="scientific">Synaphobranchus kaupii</name>
    <name type="common">Kaup's arrowtooth eel</name>
    <dbReference type="NCBI Taxonomy" id="118154"/>
    <lineage>
        <taxon>Eukaryota</taxon>
        <taxon>Metazoa</taxon>
        <taxon>Chordata</taxon>
        <taxon>Craniata</taxon>
        <taxon>Vertebrata</taxon>
        <taxon>Euteleostomi</taxon>
        <taxon>Actinopterygii</taxon>
        <taxon>Neopterygii</taxon>
        <taxon>Teleostei</taxon>
        <taxon>Anguilliformes</taxon>
        <taxon>Synaphobranchidae</taxon>
        <taxon>Synaphobranchus</taxon>
    </lineage>
</organism>
<gene>
    <name evidence="1" type="ORF">SKAU_G00201880</name>
</gene>